<protein>
    <submittedName>
        <fullName evidence="1 2">Uncharacterized protein</fullName>
    </submittedName>
</protein>
<dbReference type="AlphaFoldDB" id="A0A0C4F046"/>
<keyword evidence="3" id="KW-1185">Reference proteome</keyword>
<reference evidence="2 3" key="3">
    <citation type="journal article" date="2017" name="G3 (Bethesda)">
        <title>Comparative analysis highlights variable genome content of wheat rusts and divergence of the mating loci.</title>
        <authorList>
            <person name="Cuomo C.A."/>
            <person name="Bakkeren G."/>
            <person name="Khalil H.B."/>
            <person name="Panwar V."/>
            <person name="Joly D."/>
            <person name="Linning R."/>
            <person name="Sakthikumar S."/>
            <person name="Song X."/>
            <person name="Adiconis X."/>
            <person name="Fan L."/>
            <person name="Goldberg J.M."/>
            <person name="Levin J.Z."/>
            <person name="Young S."/>
            <person name="Zeng Q."/>
            <person name="Anikster Y."/>
            <person name="Bruce M."/>
            <person name="Wang M."/>
            <person name="Yin C."/>
            <person name="McCallum B."/>
            <person name="Szabo L.J."/>
            <person name="Hulbert S."/>
            <person name="Chen X."/>
            <person name="Fellers J.P."/>
        </authorList>
    </citation>
    <scope>NUCLEOTIDE SEQUENCE</scope>
    <source>
        <strain evidence="3">Isolate 1-1 / race 1 (BBBD)</strain>
        <strain evidence="2">isolate 1-1 / race 1 (BBBD)</strain>
    </source>
</reference>
<evidence type="ECO:0000313" key="1">
    <source>
        <dbReference type="EMBL" id="OAV97070.1"/>
    </source>
</evidence>
<gene>
    <name evidence="1" type="ORF">PTTG_06462</name>
</gene>
<accession>A0A0C4F046</accession>
<reference evidence="1" key="1">
    <citation type="submission" date="2009-11" db="EMBL/GenBank/DDBJ databases">
        <authorList>
            <consortium name="The Broad Institute Genome Sequencing Platform"/>
            <person name="Ward D."/>
            <person name="Feldgarden M."/>
            <person name="Earl A."/>
            <person name="Young S.K."/>
            <person name="Zeng Q."/>
            <person name="Koehrsen M."/>
            <person name="Alvarado L."/>
            <person name="Berlin A."/>
            <person name="Bochicchio J."/>
            <person name="Borenstein D."/>
            <person name="Chapman S.B."/>
            <person name="Chen Z."/>
            <person name="Engels R."/>
            <person name="Freedman E."/>
            <person name="Gellesch M."/>
            <person name="Goldberg J."/>
            <person name="Griggs A."/>
            <person name="Gujja S."/>
            <person name="Heilman E."/>
            <person name="Heiman D."/>
            <person name="Hepburn T."/>
            <person name="Howarth C."/>
            <person name="Jen D."/>
            <person name="Larson L."/>
            <person name="Lewis B."/>
            <person name="Mehta T."/>
            <person name="Park D."/>
            <person name="Pearson M."/>
            <person name="Roberts A."/>
            <person name="Saif S."/>
            <person name="Shea T."/>
            <person name="Shenoy N."/>
            <person name="Sisk P."/>
            <person name="Stolte C."/>
            <person name="Sykes S."/>
            <person name="Thomson T."/>
            <person name="Walk T."/>
            <person name="White J."/>
            <person name="Yandava C."/>
            <person name="Izard J."/>
            <person name="Baranova O.V."/>
            <person name="Blanton J.M."/>
            <person name="Tanner A.C."/>
            <person name="Dewhirst F.E."/>
            <person name="Haas B."/>
            <person name="Nusbaum C."/>
            <person name="Birren B."/>
        </authorList>
    </citation>
    <scope>NUCLEOTIDE SEQUENCE [LARGE SCALE GENOMIC DNA]</scope>
    <source>
        <strain evidence="1">1-1 BBBD Race 1</strain>
    </source>
</reference>
<organism evidence="1">
    <name type="scientific">Puccinia triticina (isolate 1-1 / race 1 (BBBD))</name>
    <name type="common">Brown leaf rust fungus</name>
    <dbReference type="NCBI Taxonomy" id="630390"/>
    <lineage>
        <taxon>Eukaryota</taxon>
        <taxon>Fungi</taxon>
        <taxon>Dikarya</taxon>
        <taxon>Basidiomycota</taxon>
        <taxon>Pucciniomycotina</taxon>
        <taxon>Pucciniomycetes</taxon>
        <taxon>Pucciniales</taxon>
        <taxon>Pucciniaceae</taxon>
        <taxon>Puccinia</taxon>
    </lineage>
</organism>
<reference evidence="2" key="4">
    <citation type="submission" date="2025-05" db="UniProtKB">
        <authorList>
            <consortium name="EnsemblFungi"/>
        </authorList>
    </citation>
    <scope>IDENTIFICATION</scope>
    <source>
        <strain evidence="2">isolate 1-1 / race 1 (BBBD)</strain>
    </source>
</reference>
<dbReference type="VEuPathDB" id="FungiDB:PTTG_06462"/>
<evidence type="ECO:0000313" key="3">
    <source>
        <dbReference type="Proteomes" id="UP000005240"/>
    </source>
</evidence>
<dbReference type="Proteomes" id="UP000005240">
    <property type="component" value="Unassembled WGS sequence"/>
</dbReference>
<evidence type="ECO:0000313" key="2">
    <source>
        <dbReference type="EnsemblFungi" id="PTTG_06462-t43_1-p1"/>
    </source>
</evidence>
<name>A0A0C4F046_PUCT1</name>
<dbReference type="EMBL" id="ADAS02000015">
    <property type="protein sequence ID" value="OAV97070.1"/>
    <property type="molecule type" value="Genomic_DNA"/>
</dbReference>
<dbReference type="OrthoDB" id="2496410at2759"/>
<dbReference type="EnsemblFungi" id="PTTG_06462-t43_1">
    <property type="protein sequence ID" value="PTTG_06462-t43_1-p1"/>
    <property type="gene ID" value="PTTG_06462"/>
</dbReference>
<proteinExistence type="predicted"/>
<reference evidence="1" key="2">
    <citation type="submission" date="2016-05" db="EMBL/GenBank/DDBJ databases">
        <title>Comparative analysis highlights variable genome content of wheat rusts and divergence of the mating loci.</title>
        <authorList>
            <person name="Cuomo C.A."/>
            <person name="Bakkeren G."/>
            <person name="Szabo L."/>
            <person name="Khalil H."/>
            <person name="Joly D."/>
            <person name="Goldberg J."/>
            <person name="Young S."/>
            <person name="Zeng Q."/>
            <person name="Fellers J."/>
        </authorList>
    </citation>
    <scope>NUCLEOTIDE SEQUENCE [LARGE SCALE GENOMIC DNA]</scope>
    <source>
        <strain evidence="1">1-1 BBBD Race 1</strain>
    </source>
</reference>
<sequence>MNSASNLQNIEILNSLYKELLLFGSLDEFSNASDAEFQLKSLRSLLRLGDYVAESVAVPAVFAKIEIFKPTTVVNLVELHTKLLFHKLGNNFFDSLDSVIPEIEFLESGAAMVHFHRSIKALPAADKQRAVQVVLKTILSHAPENFPMKGSPSPQYAQISEGFLQDEFLETEYITNLMKVFEIHEKLATSAGKRIEYQLVYYILDFINQYHQKVMQKHMGYGWKKDSSNFDRELDFMRRYLKKYRNRFLDRRYTDASQDLGDFIGFESARTDYGSNPFLFWIFTVLTGPFEHQNWDELFKDPGEMSYTLWMREIGRGKLHEFLRNVPDEQLSQYLPLSMAKGVPIRPGSSRRKTWISAKDLFAGGAN</sequence>